<dbReference type="AlphaFoldDB" id="A0AAW0C8G8"/>
<keyword evidence="2" id="KW-1185">Reference proteome</keyword>
<evidence type="ECO:0000313" key="1">
    <source>
        <dbReference type="EMBL" id="KAK7033995.1"/>
    </source>
</evidence>
<dbReference type="PANTHER" id="PTHR33129">
    <property type="entry name" value="PROTEIN KINASE DOMAIN-CONTAINING PROTEIN-RELATED"/>
    <property type="match status" value="1"/>
</dbReference>
<accession>A0AAW0C8G8</accession>
<proteinExistence type="predicted"/>
<comment type="caution">
    <text evidence="1">The sequence shown here is derived from an EMBL/GenBank/DDBJ whole genome shotgun (WGS) entry which is preliminary data.</text>
</comment>
<name>A0AAW0C8G8_9AGAR</name>
<evidence type="ECO:0000313" key="2">
    <source>
        <dbReference type="Proteomes" id="UP001383192"/>
    </source>
</evidence>
<dbReference type="EMBL" id="JAYKXP010000058">
    <property type="protein sequence ID" value="KAK7033995.1"/>
    <property type="molecule type" value="Genomic_DNA"/>
</dbReference>
<dbReference type="Proteomes" id="UP001383192">
    <property type="component" value="Unassembled WGS sequence"/>
</dbReference>
<protein>
    <submittedName>
        <fullName evidence="1">Uncharacterized protein</fullName>
    </submittedName>
</protein>
<reference evidence="1 2" key="1">
    <citation type="submission" date="2024-01" db="EMBL/GenBank/DDBJ databases">
        <title>A draft genome for a cacao thread blight-causing isolate of Paramarasmius palmivorus.</title>
        <authorList>
            <person name="Baruah I.K."/>
            <person name="Bukari Y."/>
            <person name="Amoako-Attah I."/>
            <person name="Meinhardt L.W."/>
            <person name="Bailey B.A."/>
            <person name="Cohen S.P."/>
        </authorList>
    </citation>
    <scope>NUCLEOTIDE SEQUENCE [LARGE SCALE GENOMIC DNA]</scope>
    <source>
        <strain evidence="1 2">GH-12</strain>
    </source>
</reference>
<organism evidence="1 2">
    <name type="scientific">Paramarasmius palmivorus</name>
    <dbReference type="NCBI Taxonomy" id="297713"/>
    <lineage>
        <taxon>Eukaryota</taxon>
        <taxon>Fungi</taxon>
        <taxon>Dikarya</taxon>
        <taxon>Basidiomycota</taxon>
        <taxon>Agaricomycotina</taxon>
        <taxon>Agaricomycetes</taxon>
        <taxon>Agaricomycetidae</taxon>
        <taxon>Agaricales</taxon>
        <taxon>Marasmiineae</taxon>
        <taxon>Marasmiaceae</taxon>
        <taxon>Paramarasmius</taxon>
    </lineage>
</organism>
<dbReference type="PANTHER" id="PTHR33129:SF3">
    <property type="entry name" value="HOT SPOT (RHS) PROTEIN, PUTATIVE-RELATED"/>
    <property type="match status" value="1"/>
</dbReference>
<dbReference type="InterPro" id="IPR052980">
    <property type="entry name" value="Crinkler_effector"/>
</dbReference>
<sequence>MSSSITNAFPGTFDYHSRWKRELADGWIMFKEQWWGPAGKARLHEVWLRKPESRIIQLETIPGPFLSLTSLHCTKGRILVRNEYTQTHARLTAAFDAGNSGVILTGSPGIGKSYFIIYILLARMANEQITIITFSDRESYLFDKEGVWSMHSDNLKSWEDIRTSIRPWSLIDADMDKLEPAASLTSAPLVFSVQAVSPDPKRYRLWKKGWGGIKWYMNPWTEAERLQLHDVWKSEYTIDDIVELSETAGPCIRDLVAYLTHPRDFVGEIWEVFWGIRNISDLVQLFYQTTQSSESSHEVFILHRNGDGVFHDSDEPVIDCKSLFVLDLLSTKFANTDLTEVRYLYTTFDSAPESNLLASWMFRKLAIHCTSLPRLRNPHILLGLHLMKQDDGNSSRFTHDPRSSTEALVVLPTAARAYIRRPERPLSRNVSRSGMRNTLPLKQRAITPFMDDDVDTIDLSAPHYFIPQDKKHFFDAFFFEQSSTGPGGSDATMVLWILQTLSVRRPRSFEYSFETIRSLQQRVVNEGMKSPDIKYVLLAPQNRGRKVSWTLPQGWEAVSGEVYIQYLDLQWFLANGQ</sequence>
<gene>
    <name evidence="1" type="ORF">VNI00_012425</name>
</gene>